<proteinExistence type="predicted"/>
<gene>
    <name evidence="1" type="ORF">SAMN00790413_04458</name>
</gene>
<reference evidence="1 2" key="1">
    <citation type="submission" date="2017-04" db="EMBL/GenBank/DDBJ databases">
        <authorList>
            <person name="Afonso C.L."/>
            <person name="Miller P.J."/>
            <person name="Scott M.A."/>
            <person name="Spackman E."/>
            <person name="Goraichik I."/>
            <person name="Dimitrov K.M."/>
            <person name="Suarez D.L."/>
            <person name="Swayne D.E."/>
        </authorList>
    </citation>
    <scope>NUCLEOTIDE SEQUENCE [LARGE SCALE GENOMIC DNA]</scope>
    <source>
        <strain evidence="1 2">KR-140</strain>
    </source>
</reference>
<evidence type="ECO:0000313" key="2">
    <source>
        <dbReference type="Proteomes" id="UP000192582"/>
    </source>
</evidence>
<dbReference type="Proteomes" id="UP000192582">
    <property type="component" value="Unassembled WGS sequence"/>
</dbReference>
<name>A0A1W1UIZ8_9DEIO</name>
<evidence type="ECO:0000313" key="1">
    <source>
        <dbReference type="EMBL" id="SMB81088.1"/>
    </source>
</evidence>
<dbReference type="AlphaFoldDB" id="A0A1W1UIZ8"/>
<sequence length="434" mass="48963">MKPKVVHVDDRALVIRPSDLETLHRLHIDGAWRTDEVANNLTNAEAFTVAELVTETATSIGAMTLLTSAGQDLIGVRVRDRSSPARQLDRAYVRLCLRDLGWSALSEVQDLRQYDTSGRMTAVRMTAAKMPPELATQMAELEGGRALVIGKLPAGYSPSGIKELVWRLRSQALFRDFWVVIFAPRPRRGQEIASQHQAWLRVIPWVPKGAQSSQQLSVTRSPDGPIRRPGEEQRYLARAAEVRRPYGKPWLDVLGQPRAERIEAFRQALEVDGVLAEQQLWRYFGLKPADLEAVPSVEAQVRPIHSRPGYVVRTRFHLRQSRLQYRDWSTLSHAAGTAEMRLLKGIAPNPAHYRSNGLMGRKTSNKPDAIYYGEFGPEALEYDTGSYTMGVIESKLSAFRDSGYDSVIWGVPAPERQARLSRDLDLYVINPRWF</sequence>
<dbReference type="OrthoDB" id="68267at2"/>
<protein>
    <submittedName>
        <fullName evidence="1">Uncharacterized protein</fullName>
    </submittedName>
</protein>
<organism evidence="1 2">
    <name type="scientific">Deinococcus hopiensis KR-140</name>
    <dbReference type="NCBI Taxonomy" id="695939"/>
    <lineage>
        <taxon>Bacteria</taxon>
        <taxon>Thermotogati</taxon>
        <taxon>Deinococcota</taxon>
        <taxon>Deinococci</taxon>
        <taxon>Deinococcales</taxon>
        <taxon>Deinococcaceae</taxon>
        <taxon>Deinococcus</taxon>
    </lineage>
</organism>
<dbReference type="EMBL" id="FWWU01000005">
    <property type="protein sequence ID" value="SMB81088.1"/>
    <property type="molecule type" value="Genomic_DNA"/>
</dbReference>
<keyword evidence="2" id="KW-1185">Reference proteome</keyword>
<accession>A0A1W1UIZ8</accession>
<dbReference type="RefSeq" id="WP_084045846.1">
    <property type="nucleotide sequence ID" value="NZ_FWWU01000005.1"/>
</dbReference>